<evidence type="ECO:0000313" key="2">
    <source>
        <dbReference type="EMBL" id="AYO29248.1"/>
    </source>
</evidence>
<accession>A0A3G2R290</accession>
<organism evidence="2 3">
    <name type="scientific">Biomaibacter acetigenes</name>
    <dbReference type="NCBI Taxonomy" id="2316383"/>
    <lineage>
        <taxon>Bacteria</taxon>
        <taxon>Bacillati</taxon>
        <taxon>Bacillota</taxon>
        <taxon>Clostridia</taxon>
        <taxon>Thermosediminibacterales</taxon>
        <taxon>Tepidanaerobacteraceae</taxon>
        <taxon>Biomaibacter</taxon>
    </lineage>
</organism>
<dbReference type="Pfam" id="PF09376">
    <property type="entry name" value="NurA"/>
    <property type="match status" value="1"/>
</dbReference>
<gene>
    <name evidence="2" type="ORF">D2962_00305</name>
</gene>
<dbReference type="RefSeq" id="WP_122013768.1">
    <property type="nucleotide sequence ID" value="NZ_CP033169.1"/>
</dbReference>
<dbReference type="AlphaFoldDB" id="A0A3G2R290"/>
<dbReference type="InterPro" id="IPR018977">
    <property type="entry name" value="NurA_domain"/>
</dbReference>
<feature type="domain" description="NurA" evidence="1">
    <location>
        <begin position="62"/>
        <end position="288"/>
    </location>
</feature>
<dbReference type="Proteomes" id="UP000280960">
    <property type="component" value="Chromosome"/>
</dbReference>
<sequence>MLELDDNLKKRFEEAANALKIRLGQKANRDFLKRIMTEKKTGRFYKCKKMNADALVKIVENGGVAGVDGSTNSGGGIFPYVVTLQQALAKHCHREMRDILLSDAFSPLLMEEALSEDEYREYIKEKLATLEVNAALLALEEFKPAVLLMDGSLVRFKIEASHLWEKLKNKAVEHGTLLVGVVEGIATSIIRSALKDVPEIPPQAMDWEILFGLLEVGEVLEMAPGLFKEGFRTCFARFSTDPKPIGLDMPEEQYDFLGQVEDLIFTLTPDSGRGIPLWLDIIDKKVRITNMMIEALMNTYLGEDYAELICPKRSKR</sequence>
<evidence type="ECO:0000259" key="1">
    <source>
        <dbReference type="SMART" id="SM00933"/>
    </source>
</evidence>
<reference evidence="2 3" key="1">
    <citation type="submission" date="2018-10" db="EMBL/GenBank/DDBJ databases">
        <authorList>
            <person name="Zhang X."/>
        </authorList>
    </citation>
    <scope>NUCLEOTIDE SEQUENCE [LARGE SCALE GENOMIC DNA]</scope>
    <source>
        <strain evidence="2 3">SK-G1</strain>
    </source>
</reference>
<protein>
    <submittedName>
        <fullName evidence="2">DNA double-strand break repair nuclease NurA</fullName>
    </submittedName>
</protein>
<keyword evidence="3" id="KW-1185">Reference proteome</keyword>
<evidence type="ECO:0000313" key="3">
    <source>
        <dbReference type="Proteomes" id="UP000280960"/>
    </source>
</evidence>
<dbReference type="KEGG" id="bacg:D2962_00305"/>
<proteinExistence type="predicted"/>
<name>A0A3G2R290_9FIRM</name>
<dbReference type="SMART" id="SM00933">
    <property type="entry name" value="NurA"/>
    <property type="match status" value="1"/>
</dbReference>
<dbReference type="EMBL" id="CP033169">
    <property type="protein sequence ID" value="AYO29248.1"/>
    <property type="molecule type" value="Genomic_DNA"/>
</dbReference>